<evidence type="ECO:0000256" key="6">
    <source>
        <dbReference type="SAM" id="Coils"/>
    </source>
</evidence>
<dbReference type="Proteomes" id="UP001206925">
    <property type="component" value="Unassembled WGS sequence"/>
</dbReference>
<feature type="non-terminal residue" evidence="7">
    <location>
        <position position="1"/>
    </location>
</feature>
<gene>
    <name evidence="7" type="ORF">M8C21_001655</name>
</gene>
<feature type="coiled-coil region" evidence="6">
    <location>
        <begin position="154"/>
        <end position="222"/>
    </location>
</feature>
<dbReference type="Pfam" id="PF00612">
    <property type="entry name" value="IQ"/>
    <property type="match status" value="4"/>
</dbReference>
<protein>
    <submittedName>
        <fullName evidence="7">Uncharacterized protein</fullName>
    </submittedName>
</protein>
<dbReference type="AlphaFoldDB" id="A0AAD5GR04"/>
<evidence type="ECO:0000256" key="2">
    <source>
        <dbReference type="ARBA" id="ARBA00022490"/>
    </source>
</evidence>
<evidence type="ECO:0000313" key="7">
    <source>
        <dbReference type="EMBL" id="KAI7749411.1"/>
    </source>
</evidence>
<evidence type="ECO:0000256" key="1">
    <source>
        <dbReference type="ARBA" id="ARBA00004496"/>
    </source>
</evidence>
<name>A0AAD5GR04_AMBAR</name>
<dbReference type="GO" id="GO:0051295">
    <property type="term" value="P:establishment of meiotic spindle localization"/>
    <property type="evidence" value="ECO:0007669"/>
    <property type="project" value="TreeGrafter"/>
</dbReference>
<dbReference type="SMART" id="SM00015">
    <property type="entry name" value="IQ"/>
    <property type="match status" value="5"/>
</dbReference>
<proteinExistence type="predicted"/>
<evidence type="ECO:0000313" key="8">
    <source>
        <dbReference type="Proteomes" id="UP001206925"/>
    </source>
</evidence>
<evidence type="ECO:0000256" key="4">
    <source>
        <dbReference type="ARBA" id="ARBA00022860"/>
    </source>
</evidence>
<dbReference type="Gene3D" id="1.20.5.190">
    <property type="match status" value="3"/>
</dbReference>
<dbReference type="PROSITE" id="PS50096">
    <property type="entry name" value="IQ"/>
    <property type="match status" value="2"/>
</dbReference>
<dbReference type="InterPro" id="IPR027417">
    <property type="entry name" value="P-loop_NTPase"/>
</dbReference>
<dbReference type="PANTHER" id="PTHR22706:SF1">
    <property type="entry name" value="ASSEMBLY FACTOR FOR SPINDLE MICROTUBULES"/>
    <property type="match status" value="1"/>
</dbReference>
<sequence length="229" mass="26745">MAELDARRAEVLGSAAVIIQRHIRTHIAHQQFIAICKASVFLQSFCRGRLACKKFEQFRRISAAIKIGKHVRKWHAWVAYTRLRASVLAVQTGFRAFEAHKKFRHQKETNAAIKIQTWWRCHKNSAYYKGLKIGSIVAQCMWRGRIARRELRRLKRAAQETGALKEAKDKLEKQLEELTWHLLLEKRLRTDLEESIKYETSIEALRKKLDEANAMAVKERKASRKAIDE</sequence>
<keyword evidence="5 6" id="KW-0175">Coiled coil</keyword>
<comment type="subcellular location">
    <subcellularLocation>
        <location evidence="1">Cytoplasm</location>
    </subcellularLocation>
</comment>
<dbReference type="EMBL" id="JAMZMK010006372">
    <property type="protein sequence ID" value="KAI7749411.1"/>
    <property type="molecule type" value="Genomic_DNA"/>
</dbReference>
<dbReference type="GO" id="GO:0005516">
    <property type="term" value="F:calmodulin binding"/>
    <property type="evidence" value="ECO:0007669"/>
    <property type="project" value="UniProtKB-KW"/>
</dbReference>
<dbReference type="GO" id="GO:0000922">
    <property type="term" value="C:spindle pole"/>
    <property type="evidence" value="ECO:0007669"/>
    <property type="project" value="TreeGrafter"/>
</dbReference>
<dbReference type="GO" id="GO:0007051">
    <property type="term" value="P:spindle organization"/>
    <property type="evidence" value="ECO:0007669"/>
    <property type="project" value="TreeGrafter"/>
</dbReference>
<dbReference type="GO" id="GO:0005737">
    <property type="term" value="C:cytoplasm"/>
    <property type="evidence" value="ECO:0007669"/>
    <property type="project" value="UniProtKB-SubCell"/>
</dbReference>
<dbReference type="InterPro" id="IPR000048">
    <property type="entry name" value="IQ_motif_EF-hand-BS"/>
</dbReference>
<reference evidence="7" key="1">
    <citation type="submission" date="2022-06" db="EMBL/GenBank/DDBJ databases">
        <title>Uncovering the hologenomic basis of an extraordinary plant invasion.</title>
        <authorList>
            <person name="Bieker V.C."/>
            <person name="Martin M.D."/>
            <person name="Gilbert T."/>
            <person name="Hodgins K."/>
            <person name="Battlay P."/>
            <person name="Petersen B."/>
            <person name="Wilson J."/>
        </authorList>
    </citation>
    <scope>NUCLEOTIDE SEQUENCE</scope>
    <source>
        <strain evidence="7">AA19_3_7</strain>
        <tissue evidence="7">Leaf</tissue>
    </source>
</reference>
<dbReference type="PANTHER" id="PTHR22706">
    <property type="entry name" value="ASSEMBLY FACTOR FOR SPINDLE MICROTUBULES"/>
    <property type="match status" value="1"/>
</dbReference>
<dbReference type="InterPro" id="IPR051185">
    <property type="entry name" value="ASPM"/>
</dbReference>
<dbReference type="FunFam" id="1.20.5.190:FF:000001">
    <property type="entry name" value="unconventional myosin-Va"/>
    <property type="match status" value="2"/>
</dbReference>
<keyword evidence="3" id="KW-0677">Repeat</keyword>
<comment type="caution">
    <text evidence="7">The sequence shown here is derived from an EMBL/GenBank/DDBJ whole genome shotgun (WGS) entry which is preliminary data.</text>
</comment>
<dbReference type="SUPFAM" id="SSF52540">
    <property type="entry name" value="P-loop containing nucleoside triphosphate hydrolases"/>
    <property type="match status" value="2"/>
</dbReference>
<keyword evidence="8" id="KW-1185">Reference proteome</keyword>
<dbReference type="GO" id="GO:0000278">
    <property type="term" value="P:mitotic cell cycle"/>
    <property type="evidence" value="ECO:0007669"/>
    <property type="project" value="TreeGrafter"/>
</dbReference>
<evidence type="ECO:0000256" key="5">
    <source>
        <dbReference type="ARBA" id="ARBA00023054"/>
    </source>
</evidence>
<keyword evidence="2" id="KW-0963">Cytoplasm</keyword>
<keyword evidence="4" id="KW-0112">Calmodulin-binding</keyword>
<organism evidence="7 8">
    <name type="scientific">Ambrosia artemisiifolia</name>
    <name type="common">Common ragweed</name>
    <dbReference type="NCBI Taxonomy" id="4212"/>
    <lineage>
        <taxon>Eukaryota</taxon>
        <taxon>Viridiplantae</taxon>
        <taxon>Streptophyta</taxon>
        <taxon>Embryophyta</taxon>
        <taxon>Tracheophyta</taxon>
        <taxon>Spermatophyta</taxon>
        <taxon>Magnoliopsida</taxon>
        <taxon>eudicotyledons</taxon>
        <taxon>Gunneridae</taxon>
        <taxon>Pentapetalae</taxon>
        <taxon>asterids</taxon>
        <taxon>campanulids</taxon>
        <taxon>Asterales</taxon>
        <taxon>Asteraceae</taxon>
        <taxon>Asteroideae</taxon>
        <taxon>Heliantheae alliance</taxon>
        <taxon>Heliantheae</taxon>
        <taxon>Ambrosia</taxon>
    </lineage>
</organism>
<accession>A0AAD5GR04</accession>
<evidence type="ECO:0000256" key="3">
    <source>
        <dbReference type="ARBA" id="ARBA00022737"/>
    </source>
</evidence>